<dbReference type="Proteomes" id="UP000029481">
    <property type="component" value="Chromosome"/>
</dbReference>
<feature type="domain" description="Anti-sigma-28 factor FlgM C-terminal" evidence="10">
    <location>
        <begin position="44"/>
        <end position="81"/>
    </location>
</feature>
<evidence type="ECO:0000256" key="9">
    <source>
        <dbReference type="SAM" id="MobiDB-lite"/>
    </source>
</evidence>
<evidence type="ECO:0000256" key="1">
    <source>
        <dbReference type="ARBA" id="ARBA00005322"/>
    </source>
</evidence>
<evidence type="ECO:0000256" key="8">
    <source>
        <dbReference type="ARBA" id="ARBA00030117"/>
    </source>
</evidence>
<evidence type="ECO:0000256" key="3">
    <source>
        <dbReference type="ARBA" id="ARBA00022491"/>
    </source>
</evidence>
<dbReference type="InterPro" id="IPR007412">
    <property type="entry name" value="FlgM"/>
</dbReference>
<dbReference type="KEGG" id="cnt:JT31_06885"/>
<feature type="region of interest" description="Disordered" evidence="9">
    <location>
        <begin position="1"/>
        <end position="40"/>
    </location>
</feature>
<keyword evidence="12" id="KW-1185">Reference proteome</keyword>
<evidence type="ECO:0000259" key="10">
    <source>
        <dbReference type="Pfam" id="PF04316"/>
    </source>
</evidence>
<keyword evidence="11" id="KW-0966">Cell projection</keyword>
<comment type="function">
    <text evidence="7">Responsible for the coupling of flagellin expression to flagellar assembly by preventing expression of the flagellin genes when a component of the middle class of proteins is defective. It negatively regulates flagellar genes by inhibiting the activity of FliA by directly binding to FliA.</text>
</comment>
<keyword evidence="11" id="KW-0282">Flagellum</keyword>
<keyword evidence="11" id="KW-0969">Cilium</keyword>
<keyword evidence="5" id="KW-0805">Transcription regulation</keyword>
<comment type="similarity">
    <text evidence="1">Belongs to the FlgM family.</text>
</comment>
<dbReference type="GO" id="GO:0044781">
    <property type="term" value="P:bacterial-type flagellum organization"/>
    <property type="evidence" value="ECO:0007669"/>
    <property type="project" value="UniProtKB-KW"/>
</dbReference>
<evidence type="ECO:0000313" key="12">
    <source>
        <dbReference type="Proteomes" id="UP000029481"/>
    </source>
</evidence>
<dbReference type="OrthoDB" id="6604101at2"/>
<evidence type="ECO:0000256" key="6">
    <source>
        <dbReference type="ARBA" id="ARBA00023163"/>
    </source>
</evidence>
<dbReference type="GO" id="GO:0045892">
    <property type="term" value="P:negative regulation of DNA-templated transcription"/>
    <property type="evidence" value="ECO:0007669"/>
    <property type="project" value="InterPro"/>
</dbReference>
<keyword evidence="6" id="KW-0804">Transcription</keyword>
<accession>A0A089PWF0</accession>
<protein>
    <recommendedName>
        <fullName evidence="2">Negative regulator of flagellin synthesis</fullName>
    </recommendedName>
    <alternativeName>
        <fullName evidence="8">Anti-sigma-28 factor</fullName>
    </alternativeName>
</protein>
<dbReference type="AlphaFoldDB" id="A0A089PWF0"/>
<dbReference type="InterPro" id="IPR031316">
    <property type="entry name" value="FlgM_C"/>
</dbReference>
<evidence type="ECO:0000256" key="2">
    <source>
        <dbReference type="ARBA" id="ARBA00017823"/>
    </source>
</evidence>
<sequence>MKVNTTQYSPAITALSTHTAGQTRPQAEESSGSEKTRPVDPVLGEAQQNMAAMPDVDMARVEAMKEAISAGKISINLDELTGAMQKYYQR</sequence>
<evidence type="ECO:0000313" key="11">
    <source>
        <dbReference type="EMBL" id="AIR04343.1"/>
    </source>
</evidence>
<name>A0A089PWF0_9ENTR</name>
<organism evidence="11 12">
    <name type="scientific">Cedecea neteri</name>
    <dbReference type="NCBI Taxonomy" id="158822"/>
    <lineage>
        <taxon>Bacteria</taxon>
        <taxon>Pseudomonadati</taxon>
        <taxon>Pseudomonadota</taxon>
        <taxon>Gammaproteobacteria</taxon>
        <taxon>Enterobacterales</taxon>
        <taxon>Enterobacteriaceae</taxon>
        <taxon>Cedecea</taxon>
    </lineage>
</organism>
<dbReference type="NCBIfam" id="TIGR03824">
    <property type="entry name" value="FlgM_jcvi"/>
    <property type="match status" value="1"/>
</dbReference>
<evidence type="ECO:0000256" key="5">
    <source>
        <dbReference type="ARBA" id="ARBA00023015"/>
    </source>
</evidence>
<keyword evidence="3" id="KW-0678">Repressor</keyword>
<dbReference type="SUPFAM" id="SSF101498">
    <property type="entry name" value="Anti-sigma factor FlgM"/>
    <property type="match status" value="1"/>
</dbReference>
<keyword evidence="4" id="KW-1005">Bacterial flagellum biogenesis</keyword>
<feature type="compositionally biased region" description="Polar residues" evidence="9">
    <location>
        <begin position="1"/>
        <end position="30"/>
    </location>
</feature>
<proteinExistence type="inferred from homology"/>
<dbReference type="EMBL" id="CP009451">
    <property type="protein sequence ID" value="AIR04343.1"/>
    <property type="molecule type" value="Genomic_DNA"/>
</dbReference>
<dbReference type="Pfam" id="PF04316">
    <property type="entry name" value="FlgM"/>
    <property type="match status" value="1"/>
</dbReference>
<gene>
    <name evidence="11" type="ORF">JT31_06885</name>
</gene>
<dbReference type="RefSeq" id="WP_038474861.1">
    <property type="nucleotide sequence ID" value="NZ_CP009451.1"/>
</dbReference>
<dbReference type="InterPro" id="IPR035890">
    <property type="entry name" value="Anti-sigma-28_factor_FlgM_sf"/>
</dbReference>
<evidence type="ECO:0000256" key="7">
    <source>
        <dbReference type="ARBA" id="ARBA00024739"/>
    </source>
</evidence>
<reference evidence="11 12" key="1">
    <citation type="submission" date="2014-09" db="EMBL/GenBank/DDBJ databases">
        <title>Cedecea neteri SSMD04 Genome Sequencing.</title>
        <authorList>
            <person name="Tan J.-Y."/>
        </authorList>
    </citation>
    <scope>NUCLEOTIDE SEQUENCE [LARGE SCALE GENOMIC DNA]</scope>
    <source>
        <strain evidence="11 12">SSMD04</strain>
    </source>
</reference>
<evidence type="ECO:0000256" key="4">
    <source>
        <dbReference type="ARBA" id="ARBA00022795"/>
    </source>
</evidence>